<dbReference type="EMBL" id="JASATX010000003">
    <property type="protein sequence ID" value="MDI2099158.1"/>
    <property type="molecule type" value="Genomic_DNA"/>
</dbReference>
<gene>
    <name evidence="3" type="ORF">QF206_09315</name>
</gene>
<dbReference type="InterPro" id="IPR050515">
    <property type="entry name" value="Beta-lactam/transpept"/>
</dbReference>
<reference evidence="3 4" key="1">
    <citation type="submission" date="2023-04" db="EMBL/GenBank/DDBJ databases">
        <title>Klugiella caeni sp. nov. isolated from the sludge of biochemical tank.</title>
        <authorList>
            <person name="Geng K."/>
        </authorList>
    </citation>
    <scope>NUCLEOTIDE SEQUENCE [LARGE SCALE GENOMIC DNA]</scope>
    <source>
        <strain evidence="3 4">YN-L-19</strain>
    </source>
</reference>
<dbReference type="SUPFAM" id="SSF56519">
    <property type="entry name" value="Penicillin binding protein dimerisation domain"/>
    <property type="match status" value="1"/>
</dbReference>
<accession>A0AAW6TB01</accession>
<organism evidence="3 4">
    <name type="scientific">Ruicaihuangia caeni</name>
    <dbReference type="NCBI Taxonomy" id="3042517"/>
    <lineage>
        <taxon>Bacteria</taxon>
        <taxon>Bacillati</taxon>
        <taxon>Actinomycetota</taxon>
        <taxon>Actinomycetes</taxon>
        <taxon>Micrococcales</taxon>
        <taxon>Microbacteriaceae</taxon>
        <taxon>Ruicaihuangia</taxon>
    </lineage>
</organism>
<dbReference type="Pfam" id="PF00905">
    <property type="entry name" value="Transpeptidase"/>
    <property type="match status" value="1"/>
</dbReference>
<dbReference type="SUPFAM" id="SSF56601">
    <property type="entry name" value="beta-lactamase/transpeptidase-like"/>
    <property type="match status" value="1"/>
</dbReference>
<comment type="caution">
    <text evidence="3">The sequence shown here is derived from an EMBL/GenBank/DDBJ whole genome shotgun (WGS) entry which is preliminary data.</text>
</comment>
<dbReference type="Pfam" id="PF21922">
    <property type="entry name" value="PBP_dimer_2"/>
    <property type="match status" value="1"/>
</dbReference>
<protein>
    <submittedName>
        <fullName evidence="3">Penicillin-binding transpeptidase domain-containing protein</fullName>
    </submittedName>
</protein>
<dbReference type="Gene3D" id="3.90.1310.10">
    <property type="entry name" value="Penicillin-binding protein 2a (Domain 2)"/>
    <property type="match status" value="1"/>
</dbReference>
<feature type="domain" description="Penicillin-binding protein transpeptidase" evidence="1">
    <location>
        <begin position="155"/>
        <end position="479"/>
    </location>
</feature>
<dbReference type="InterPro" id="IPR036138">
    <property type="entry name" value="PBP_dimer_sf"/>
</dbReference>
<name>A0AAW6TB01_9MICO</name>
<dbReference type="GO" id="GO:0071972">
    <property type="term" value="F:peptidoglycan L,D-transpeptidase activity"/>
    <property type="evidence" value="ECO:0007669"/>
    <property type="project" value="TreeGrafter"/>
</dbReference>
<dbReference type="Proteomes" id="UP001321506">
    <property type="component" value="Unassembled WGS sequence"/>
</dbReference>
<evidence type="ECO:0000259" key="2">
    <source>
        <dbReference type="Pfam" id="PF21922"/>
    </source>
</evidence>
<dbReference type="PANTHER" id="PTHR30627:SF24">
    <property type="entry name" value="PENICILLIN-BINDING PROTEIN 4B"/>
    <property type="match status" value="1"/>
</dbReference>
<evidence type="ECO:0000313" key="4">
    <source>
        <dbReference type="Proteomes" id="UP001321506"/>
    </source>
</evidence>
<evidence type="ECO:0000259" key="1">
    <source>
        <dbReference type="Pfam" id="PF00905"/>
    </source>
</evidence>
<sequence length="484" mass="50654">MTRELRRLSIAVLIMFLALFTSTTIIQVVQADELRNDPRNARTLYSSYSAERGPILVDGTPIAQSVPDDSQYKFQRVYPSPELYAPITGYFTLNQGNSGLEGALNDYLTGTSNAQFLDQITAIFTGQNPKGASVETTIDPVVQQAAWDALGDQSGAIIAIEPSSGAILAMVSKPSYDPNALAQHDTSAVIQTYQALNADPANPLYNRTIGGNLYHPGSVFKVLMAAAAIDSGEFAPETQIPNPPQLQLPQSSSIVTNAGGSLCGGGETVSLADALRLSCNIPFAQVGAQLGEATISDYAKAFGFGESLEIPMSTTASVYPSDMDQAHLMLSSFGQGDDRVTPLQIAMISAAIANGGTLMVPTLVESINAPDLSEIKGPSAEVYSQPVTAQTAELVKQMMVAGVSNGAASNARIDGVDVAGKTGTAENGEGEPYTLWFTGFAPADDPKVAVAVVVENGGGRGQNAFGNQIAAPIAKRVLEAVLSR</sequence>
<dbReference type="GO" id="GO:0008658">
    <property type="term" value="F:penicillin binding"/>
    <property type="evidence" value="ECO:0007669"/>
    <property type="project" value="InterPro"/>
</dbReference>
<dbReference type="GO" id="GO:0005886">
    <property type="term" value="C:plasma membrane"/>
    <property type="evidence" value="ECO:0007669"/>
    <property type="project" value="TreeGrafter"/>
</dbReference>
<dbReference type="PANTHER" id="PTHR30627">
    <property type="entry name" value="PEPTIDOGLYCAN D,D-TRANSPEPTIDASE"/>
    <property type="match status" value="1"/>
</dbReference>
<feature type="domain" description="Penicillin binding protein A dimerisation" evidence="2">
    <location>
        <begin position="52"/>
        <end position="134"/>
    </location>
</feature>
<dbReference type="RefSeq" id="WP_281488939.1">
    <property type="nucleotide sequence ID" value="NZ_JASATX010000003.1"/>
</dbReference>
<dbReference type="GO" id="GO:0071555">
    <property type="term" value="P:cell wall organization"/>
    <property type="evidence" value="ECO:0007669"/>
    <property type="project" value="TreeGrafter"/>
</dbReference>
<evidence type="ECO:0000313" key="3">
    <source>
        <dbReference type="EMBL" id="MDI2099158.1"/>
    </source>
</evidence>
<dbReference type="InterPro" id="IPR054120">
    <property type="entry name" value="PBPA_dimer"/>
</dbReference>
<keyword evidence="4" id="KW-1185">Reference proteome</keyword>
<dbReference type="AlphaFoldDB" id="A0AAW6TB01"/>
<dbReference type="InterPro" id="IPR001460">
    <property type="entry name" value="PCN-bd_Tpept"/>
</dbReference>
<dbReference type="Gene3D" id="3.40.710.10">
    <property type="entry name" value="DD-peptidase/beta-lactamase superfamily"/>
    <property type="match status" value="1"/>
</dbReference>
<proteinExistence type="predicted"/>
<dbReference type="InterPro" id="IPR012338">
    <property type="entry name" value="Beta-lactam/transpept-like"/>
</dbReference>